<reference evidence="1 2" key="1">
    <citation type="journal article" date="2019" name="Sci. Rep.">
        <title>A high-quality genome of Eragrostis curvula grass provides insights into Poaceae evolution and supports new strategies to enhance forage quality.</title>
        <authorList>
            <person name="Carballo J."/>
            <person name="Santos B.A.C.M."/>
            <person name="Zappacosta D."/>
            <person name="Garbus I."/>
            <person name="Selva J.P."/>
            <person name="Gallo C.A."/>
            <person name="Diaz A."/>
            <person name="Albertini E."/>
            <person name="Caccamo M."/>
            <person name="Echenique V."/>
        </authorList>
    </citation>
    <scope>NUCLEOTIDE SEQUENCE [LARGE SCALE GENOMIC DNA]</scope>
    <source>
        <strain evidence="2">cv. Victoria</strain>
        <tissue evidence="1">Leaf</tissue>
    </source>
</reference>
<comment type="caution">
    <text evidence="1">The sequence shown here is derived from an EMBL/GenBank/DDBJ whole genome shotgun (WGS) entry which is preliminary data.</text>
</comment>
<dbReference type="Gramene" id="TVU46631">
    <property type="protein sequence ID" value="TVU46631"/>
    <property type="gene ID" value="EJB05_06178"/>
</dbReference>
<keyword evidence="2" id="KW-1185">Reference proteome</keyword>
<accession>A0A5J9WF13</accession>
<name>A0A5J9WF13_9POAL</name>
<evidence type="ECO:0000313" key="1">
    <source>
        <dbReference type="EMBL" id="TVU46631.1"/>
    </source>
</evidence>
<organism evidence="1 2">
    <name type="scientific">Eragrostis curvula</name>
    <name type="common">weeping love grass</name>
    <dbReference type="NCBI Taxonomy" id="38414"/>
    <lineage>
        <taxon>Eukaryota</taxon>
        <taxon>Viridiplantae</taxon>
        <taxon>Streptophyta</taxon>
        <taxon>Embryophyta</taxon>
        <taxon>Tracheophyta</taxon>
        <taxon>Spermatophyta</taxon>
        <taxon>Magnoliopsida</taxon>
        <taxon>Liliopsida</taxon>
        <taxon>Poales</taxon>
        <taxon>Poaceae</taxon>
        <taxon>PACMAD clade</taxon>
        <taxon>Chloridoideae</taxon>
        <taxon>Eragrostideae</taxon>
        <taxon>Eragrostidinae</taxon>
        <taxon>Eragrostis</taxon>
    </lineage>
</organism>
<feature type="non-terminal residue" evidence="1">
    <location>
        <position position="1"/>
    </location>
</feature>
<evidence type="ECO:0000313" key="2">
    <source>
        <dbReference type="Proteomes" id="UP000324897"/>
    </source>
</evidence>
<gene>
    <name evidence="1" type="ORF">EJB05_06178</name>
</gene>
<protein>
    <submittedName>
        <fullName evidence="1">Uncharacterized protein</fullName>
    </submittedName>
</protein>
<dbReference type="Proteomes" id="UP000324897">
    <property type="component" value="Chromosome 5"/>
</dbReference>
<dbReference type="AlphaFoldDB" id="A0A5J9WF13"/>
<dbReference type="EMBL" id="RWGY01000004">
    <property type="protein sequence ID" value="TVU46631.1"/>
    <property type="molecule type" value="Genomic_DNA"/>
</dbReference>
<proteinExistence type="predicted"/>
<sequence length="68" mass="7306">MSALLRLRHGAVKLHGGGPGPSRLLRKATMSSMLERYGYDLTAVAANSDPVVGRDDEINCVLCVLSHK</sequence>